<proteinExistence type="inferred from homology"/>
<dbReference type="EMBL" id="MNCJ02000320">
    <property type="protein sequence ID" value="KAF5805710.1"/>
    <property type="molecule type" value="Genomic_DNA"/>
</dbReference>
<evidence type="ECO:0000256" key="2">
    <source>
        <dbReference type="ARBA" id="ARBA00023163"/>
    </source>
</evidence>
<dbReference type="InParanoid" id="A0A251UP69"/>
<evidence type="ECO:0000313" key="6">
    <source>
        <dbReference type="Proteomes" id="UP000215914"/>
    </source>
</evidence>
<keyword evidence="6" id="KW-1185">Reference proteome</keyword>
<dbReference type="AlphaFoldDB" id="A0A251UP69"/>
<evidence type="ECO:0000313" key="5">
    <source>
        <dbReference type="EMBL" id="OTG25115.1"/>
    </source>
</evidence>
<protein>
    <submittedName>
        <fullName evidence="5">Putative transcription factor GRAS, Transcriptional factor DELLA</fullName>
    </submittedName>
    <submittedName>
        <fullName evidence="4">Transcription factor GRAS family</fullName>
    </submittedName>
</protein>
<dbReference type="EMBL" id="CM007894">
    <property type="protein sequence ID" value="OTG25115.1"/>
    <property type="molecule type" value="Genomic_DNA"/>
</dbReference>
<feature type="short sequence motif" description="LXXLL motif" evidence="3">
    <location>
        <begin position="18"/>
        <end position="22"/>
    </location>
</feature>
<dbReference type="PROSITE" id="PS50985">
    <property type="entry name" value="GRAS"/>
    <property type="match status" value="1"/>
</dbReference>
<dbReference type="Gramene" id="mRNA:HanXRQr2_Chr05g0212661">
    <property type="protein sequence ID" value="CDS:HanXRQr2_Chr05g0212661.1"/>
    <property type="gene ID" value="HanXRQr2_Chr05g0212661"/>
</dbReference>
<feature type="region of interest" description="SAW" evidence="3">
    <location>
        <begin position="128"/>
        <end position="133"/>
    </location>
</feature>
<evidence type="ECO:0000313" key="4">
    <source>
        <dbReference type="EMBL" id="KAF5805710.1"/>
    </source>
</evidence>
<evidence type="ECO:0000256" key="3">
    <source>
        <dbReference type="PROSITE-ProRule" id="PRU01191"/>
    </source>
</evidence>
<comment type="similarity">
    <text evidence="3">Belongs to the GRAS family.</text>
</comment>
<accession>A0A251UP69</accession>
<organism evidence="5 6">
    <name type="scientific">Helianthus annuus</name>
    <name type="common">Common sunflower</name>
    <dbReference type="NCBI Taxonomy" id="4232"/>
    <lineage>
        <taxon>Eukaryota</taxon>
        <taxon>Viridiplantae</taxon>
        <taxon>Streptophyta</taxon>
        <taxon>Embryophyta</taxon>
        <taxon>Tracheophyta</taxon>
        <taxon>Spermatophyta</taxon>
        <taxon>Magnoliopsida</taxon>
        <taxon>eudicotyledons</taxon>
        <taxon>Gunneridae</taxon>
        <taxon>Pentapetalae</taxon>
        <taxon>asterids</taxon>
        <taxon>campanulids</taxon>
        <taxon>Asterales</taxon>
        <taxon>Asteraceae</taxon>
        <taxon>Asteroideae</taxon>
        <taxon>Heliantheae alliance</taxon>
        <taxon>Heliantheae</taxon>
        <taxon>Helianthus</taxon>
    </lineage>
</organism>
<reference evidence="4 6" key="1">
    <citation type="journal article" date="2017" name="Nature">
        <title>The sunflower genome provides insights into oil metabolism, flowering and Asterid evolution.</title>
        <authorList>
            <person name="Badouin H."/>
            <person name="Gouzy J."/>
            <person name="Grassa C.J."/>
            <person name="Murat F."/>
            <person name="Staton S.E."/>
            <person name="Cottret L."/>
            <person name="Lelandais-Briere C."/>
            <person name="Owens G.L."/>
            <person name="Carrere S."/>
            <person name="Mayjonade B."/>
            <person name="Legrand L."/>
            <person name="Gill N."/>
            <person name="Kane N.C."/>
            <person name="Bowers J.E."/>
            <person name="Hubner S."/>
            <person name="Bellec A."/>
            <person name="Berard A."/>
            <person name="Berges H."/>
            <person name="Blanchet N."/>
            <person name="Boniface M.C."/>
            <person name="Brunel D."/>
            <person name="Catrice O."/>
            <person name="Chaidir N."/>
            <person name="Claudel C."/>
            <person name="Donnadieu C."/>
            <person name="Faraut T."/>
            <person name="Fievet G."/>
            <person name="Helmstetter N."/>
            <person name="King M."/>
            <person name="Knapp S.J."/>
            <person name="Lai Z."/>
            <person name="Le Paslier M.C."/>
            <person name="Lippi Y."/>
            <person name="Lorenzon L."/>
            <person name="Mandel J.R."/>
            <person name="Marage G."/>
            <person name="Marchand G."/>
            <person name="Marquand E."/>
            <person name="Bret-Mestries E."/>
            <person name="Morien E."/>
            <person name="Nambeesan S."/>
            <person name="Nguyen T."/>
            <person name="Pegot-Espagnet P."/>
            <person name="Pouilly N."/>
            <person name="Raftis F."/>
            <person name="Sallet E."/>
            <person name="Schiex T."/>
            <person name="Thomas J."/>
            <person name="Vandecasteele C."/>
            <person name="Vares D."/>
            <person name="Vear F."/>
            <person name="Vautrin S."/>
            <person name="Crespi M."/>
            <person name="Mangin B."/>
            <person name="Burke J.M."/>
            <person name="Salse J."/>
            <person name="Munos S."/>
            <person name="Vincourt P."/>
            <person name="Rieseberg L.H."/>
            <person name="Langlade N.B."/>
        </authorList>
    </citation>
    <scope>NUCLEOTIDE SEQUENCE [LARGE SCALE GENOMIC DNA]</scope>
    <source>
        <strain evidence="6">cv. SF193</strain>
        <tissue evidence="4">Leaves</tissue>
    </source>
</reference>
<name>A0A251UP69_HELAN</name>
<keyword evidence="1" id="KW-0805">Transcription regulation</keyword>
<dbReference type="InterPro" id="IPR005202">
    <property type="entry name" value="TF_GRAS"/>
</dbReference>
<dbReference type="PANTHER" id="PTHR31636">
    <property type="entry name" value="OSJNBA0084A10.13 PROTEIN-RELATED"/>
    <property type="match status" value="1"/>
</dbReference>
<keyword evidence="2" id="KW-0804">Transcription</keyword>
<reference evidence="4" key="3">
    <citation type="submission" date="2020-06" db="EMBL/GenBank/DDBJ databases">
        <title>Helianthus annuus Genome sequencing and assembly Release 2.</title>
        <authorList>
            <person name="Gouzy J."/>
            <person name="Langlade N."/>
            <person name="Munos S."/>
        </authorList>
    </citation>
    <scope>NUCLEOTIDE SEQUENCE</scope>
    <source>
        <tissue evidence="4">Leaves</tissue>
    </source>
</reference>
<dbReference type="Proteomes" id="UP000215914">
    <property type="component" value="Chromosome 5"/>
</dbReference>
<dbReference type="Pfam" id="PF03514">
    <property type="entry name" value="GRAS"/>
    <property type="match status" value="1"/>
</dbReference>
<gene>
    <name evidence="5" type="ORF">HannXRQ_Chr05g0144131</name>
    <name evidence="4" type="ORF">HanXRQr2_Chr05g0212661</name>
</gene>
<sequence length="133" mass="14067">MFDLRNNQVLAVNLVFELHQLLARSGAIDEVLSAVKQMSPGILTVVEQEANHNGTSFLERFTESLHYYSTLFDSLKSSGGGGGGVGGGAAVNGEVDIGVNGSGVSPVNGEDRFMSEMYLGKQICGGVVVVRWC</sequence>
<evidence type="ECO:0000256" key="1">
    <source>
        <dbReference type="ARBA" id="ARBA00023015"/>
    </source>
</evidence>
<comment type="caution">
    <text evidence="3">Lacks conserved residue(s) required for the propagation of feature annotation.</text>
</comment>
<dbReference type="STRING" id="4232.A0A251UP69"/>
<reference evidence="5" key="2">
    <citation type="submission" date="2017-02" db="EMBL/GenBank/DDBJ databases">
        <title>Sunflower complete genome.</title>
        <authorList>
            <person name="Langlade N."/>
            <person name="Munos S."/>
        </authorList>
    </citation>
    <scope>NUCLEOTIDE SEQUENCE [LARGE SCALE GENOMIC DNA]</scope>
    <source>
        <tissue evidence="5">Leaves</tissue>
    </source>
</reference>